<dbReference type="EMBL" id="RAPY01000001">
    <property type="protein sequence ID" value="RKE55824.1"/>
    <property type="molecule type" value="Genomic_DNA"/>
</dbReference>
<comment type="caution">
    <text evidence="1">The sequence shown here is derived from an EMBL/GenBank/DDBJ whole genome shotgun (WGS) entry which is preliminary data.</text>
</comment>
<dbReference type="AlphaFoldDB" id="A0A420BGH2"/>
<protein>
    <submittedName>
        <fullName evidence="1">Uncharacterized protein</fullName>
    </submittedName>
</protein>
<accession>A0A420BGH2</accession>
<proteinExistence type="predicted"/>
<keyword evidence="2" id="KW-1185">Reference proteome</keyword>
<dbReference type="Proteomes" id="UP000286246">
    <property type="component" value="Unassembled WGS sequence"/>
</dbReference>
<organism evidence="1 2">
    <name type="scientific">Sphingobacterium detergens</name>
    <dbReference type="NCBI Taxonomy" id="1145106"/>
    <lineage>
        <taxon>Bacteria</taxon>
        <taxon>Pseudomonadati</taxon>
        <taxon>Bacteroidota</taxon>
        <taxon>Sphingobacteriia</taxon>
        <taxon>Sphingobacteriales</taxon>
        <taxon>Sphingobacteriaceae</taxon>
        <taxon>Sphingobacterium</taxon>
    </lineage>
</organism>
<sequence>MIYSIMLMNKSDRFITTKTAEGSMNALKGKLTNE</sequence>
<evidence type="ECO:0000313" key="1">
    <source>
        <dbReference type="EMBL" id="RKE55824.1"/>
    </source>
</evidence>
<name>A0A420BGH2_SPHD1</name>
<reference evidence="1 2" key="1">
    <citation type="submission" date="2018-09" db="EMBL/GenBank/DDBJ databases">
        <title>Genomic Encyclopedia of Type Strains, Phase III (KMG-III): the genomes of soil and plant-associated and newly described type strains.</title>
        <authorList>
            <person name="Whitman W."/>
        </authorList>
    </citation>
    <scope>NUCLEOTIDE SEQUENCE [LARGE SCALE GENOMIC DNA]</scope>
    <source>
        <strain evidence="1 2">CECT 7938</strain>
    </source>
</reference>
<evidence type="ECO:0000313" key="2">
    <source>
        <dbReference type="Proteomes" id="UP000286246"/>
    </source>
</evidence>
<gene>
    <name evidence="1" type="ORF">DFQ12_0663</name>
</gene>